<evidence type="ECO:0000313" key="3">
    <source>
        <dbReference type="EMBL" id="OQR93634.1"/>
    </source>
</evidence>
<evidence type="ECO:0000313" key="4">
    <source>
        <dbReference type="Proteomes" id="UP000243579"/>
    </source>
</evidence>
<comment type="caution">
    <text evidence="3">The sequence shown here is derived from an EMBL/GenBank/DDBJ whole genome shotgun (WGS) entry which is preliminary data.</text>
</comment>
<protein>
    <recommendedName>
        <fullName evidence="2">Ubiquitin carboxyl-terminal hydrolase 7 ICP0-binding domain-containing protein</fullName>
    </recommendedName>
</protein>
<proteinExistence type="predicted"/>
<gene>
    <name evidence="3" type="ORF">ACHHYP_02384</name>
</gene>
<keyword evidence="1" id="KW-0833">Ubl conjugation pathway</keyword>
<organism evidence="3 4">
    <name type="scientific">Achlya hypogyna</name>
    <name type="common">Oomycete</name>
    <name type="synonym">Protoachlya hypogyna</name>
    <dbReference type="NCBI Taxonomy" id="1202772"/>
    <lineage>
        <taxon>Eukaryota</taxon>
        <taxon>Sar</taxon>
        <taxon>Stramenopiles</taxon>
        <taxon>Oomycota</taxon>
        <taxon>Saprolegniomycetes</taxon>
        <taxon>Saprolegniales</taxon>
        <taxon>Achlyaceae</taxon>
        <taxon>Achlya</taxon>
    </lineage>
</organism>
<accession>A0A1V9Z6K6</accession>
<evidence type="ECO:0000256" key="1">
    <source>
        <dbReference type="ARBA" id="ARBA00022786"/>
    </source>
</evidence>
<dbReference type="EMBL" id="JNBR01000401">
    <property type="protein sequence ID" value="OQR93634.1"/>
    <property type="molecule type" value="Genomic_DNA"/>
</dbReference>
<reference evidence="3 4" key="1">
    <citation type="journal article" date="2014" name="Genome Biol. Evol.">
        <title>The secreted proteins of Achlya hypogyna and Thraustotheca clavata identify the ancestral oomycete secretome and reveal gene acquisitions by horizontal gene transfer.</title>
        <authorList>
            <person name="Misner I."/>
            <person name="Blouin N."/>
            <person name="Leonard G."/>
            <person name="Richards T.A."/>
            <person name="Lane C.E."/>
        </authorList>
    </citation>
    <scope>NUCLEOTIDE SEQUENCE [LARGE SCALE GENOMIC DNA]</scope>
    <source>
        <strain evidence="3 4">ATCC 48635</strain>
    </source>
</reference>
<dbReference type="Proteomes" id="UP000243579">
    <property type="component" value="Unassembled WGS sequence"/>
</dbReference>
<dbReference type="GO" id="GO:0140096">
    <property type="term" value="F:catalytic activity, acting on a protein"/>
    <property type="evidence" value="ECO:0007669"/>
    <property type="project" value="UniProtKB-ARBA"/>
</dbReference>
<dbReference type="AlphaFoldDB" id="A0A1V9Z6K6"/>
<dbReference type="Pfam" id="PF12436">
    <property type="entry name" value="USP7_ICP0_bdg"/>
    <property type="match status" value="1"/>
</dbReference>
<name>A0A1V9Z6K6_ACHHY</name>
<evidence type="ECO:0000259" key="2">
    <source>
        <dbReference type="Pfam" id="PF12436"/>
    </source>
</evidence>
<feature type="domain" description="Ubiquitin carboxyl-terminal hydrolase 7 ICP0-binding" evidence="2">
    <location>
        <begin position="13"/>
        <end position="123"/>
    </location>
</feature>
<sequence length="128" mass="14037">MLGRIIKACALQYSRAADFVIWDLIDPMDVRSLKLAATVEASELDNGDVLIFQLSPVPHDLSKEMPLATNYYALLTQKETVTFALRVPSLAPHTTFKMSLLVISSYDEVVAAVAAKINVPPLHRQGAV</sequence>
<dbReference type="InterPro" id="IPR024729">
    <property type="entry name" value="USP7_ICP0-binding_dom"/>
</dbReference>
<keyword evidence="4" id="KW-1185">Reference proteome</keyword>